<evidence type="ECO:0000313" key="3">
    <source>
        <dbReference type="Proteomes" id="UP001497482"/>
    </source>
</evidence>
<dbReference type="InterPro" id="IPR046616">
    <property type="entry name" value="DUF6729"/>
</dbReference>
<feature type="domain" description="DUF6729" evidence="1">
    <location>
        <begin position="63"/>
        <end position="153"/>
    </location>
</feature>
<accession>A0AAV2LX18</accession>
<sequence length="155" mass="17845">MQLWERDNGILPADVQWLKEDTEASSLISNPTRTSLDTCSLKCPLGDKYVRAGEDVYLYRSEYPHRVKYICDSSGWYSMIREVQCSGPCTKAGRKKEEGTAFPSCPILPAVLTSRRGVDKNVVRRLRDRTEGHTMAKGWRQIQENHSNYFQRKDL</sequence>
<evidence type="ECO:0000259" key="1">
    <source>
        <dbReference type="Pfam" id="PF20499"/>
    </source>
</evidence>
<organism evidence="2 3">
    <name type="scientific">Knipowitschia caucasica</name>
    <name type="common">Caucasian dwarf goby</name>
    <name type="synonym">Pomatoschistus caucasicus</name>
    <dbReference type="NCBI Taxonomy" id="637954"/>
    <lineage>
        <taxon>Eukaryota</taxon>
        <taxon>Metazoa</taxon>
        <taxon>Chordata</taxon>
        <taxon>Craniata</taxon>
        <taxon>Vertebrata</taxon>
        <taxon>Euteleostomi</taxon>
        <taxon>Actinopterygii</taxon>
        <taxon>Neopterygii</taxon>
        <taxon>Teleostei</taxon>
        <taxon>Neoteleostei</taxon>
        <taxon>Acanthomorphata</taxon>
        <taxon>Gobiaria</taxon>
        <taxon>Gobiiformes</taxon>
        <taxon>Gobioidei</taxon>
        <taxon>Gobiidae</taxon>
        <taxon>Gobiinae</taxon>
        <taxon>Knipowitschia</taxon>
    </lineage>
</organism>
<proteinExistence type="predicted"/>
<name>A0AAV2LX18_KNICA</name>
<evidence type="ECO:0000313" key="2">
    <source>
        <dbReference type="EMBL" id="CAL1605622.1"/>
    </source>
</evidence>
<gene>
    <name evidence="2" type="ORF">KC01_LOCUS32966</name>
</gene>
<dbReference type="PANTHER" id="PTHR47773:SF1">
    <property type="entry name" value="C2H2-TYPE DOMAIN-CONTAINING PROTEIN"/>
    <property type="match status" value="1"/>
</dbReference>
<keyword evidence="3" id="KW-1185">Reference proteome</keyword>
<dbReference type="Proteomes" id="UP001497482">
    <property type="component" value="Chromosome 5"/>
</dbReference>
<dbReference type="PANTHER" id="PTHR47773">
    <property type="entry name" value="SI:DKEY-9I5.2-RELATED"/>
    <property type="match status" value="1"/>
</dbReference>
<reference evidence="2 3" key="1">
    <citation type="submission" date="2024-04" db="EMBL/GenBank/DDBJ databases">
        <authorList>
            <person name="Waldvogel A.-M."/>
            <person name="Schoenle A."/>
        </authorList>
    </citation>
    <scope>NUCLEOTIDE SEQUENCE [LARGE SCALE GENOMIC DNA]</scope>
</reference>
<dbReference type="Pfam" id="PF20499">
    <property type="entry name" value="DUF6729"/>
    <property type="match status" value="1"/>
</dbReference>
<dbReference type="EMBL" id="OZ035827">
    <property type="protein sequence ID" value="CAL1605622.1"/>
    <property type="molecule type" value="Genomic_DNA"/>
</dbReference>
<protein>
    <recommendedName>
        <fullName evidence="1">DUF6729 domain-containing protein</fullName>
    </recommendedName>
</protein>
<dbReference type="AlphaFoldDB" id="A0AAV2LX18"/>